<dbReference type="InterPro" id="IPR040449">
    <property type="entry name" value="Peptidase_S66_N"/>
</dbReference>
<dbReference type="InterPro" id="IPR027461">
    <property type="entry name" value="Carboxypeptidase_A_C_sf"/>
</dbReference>
<dbReference type="SUPFAM" id="SSF52317">
    <property type="entry name" value="Class I glutamine amidotransferase-like"/>
    <property type="match status" value="1"/>
</dbReference>
<keyword evidence="4" id="KW-0378">Hydrolase</keyword>
<dbReference type="SUPFAM" id="SSF141986">
    <property type="entry name" value="LD-carboxypeptidase A C-terminal domain-like"/>
    <property type="match status" value="1"/>
</dbReference>
<dbReference type="PANTHER" id="PTHR30237">
    <property type="entry name" value="MURAMOYLTETRAPEPTIDE CARBOXYPEPTIDASE"/>
    <property type="match status" value="1"/>
</dbReference>
<keyword evidence="10" id="KW-1185">Reference proteome</keyword>
<name>A0ABV0GBA8_9BURK</name>
<dbReference type="Gene3D" id="3.40.50.10740">
    <property type="entry name" value="Class I glutamine amidotransferase-like"/>
    <property type="match status" value="1"/>
</dbReference>
<sequence length="346" mass="37002">MDRRHFLQAPAVLGPLTATGAAGAASARPDPVRPRRLRPGDTLGLISPANASFEREPVALAIEALQALGLKVKLGAHALSRRGQFGGSDAERAEDIHRFFADDGIAGLLALTGGSGCARIVDRLDYGLIRQHPKFFGGFSDVTCLINAIHRQTGLLTFHAPFAGSTWTAFTTQHFRALVMAGEAPLLRNPEGEQGGDLVQAHDRAWTVRGGRARGRLVGGNLAVLSAMAGSAYFPDFDGAVLFLEDINEYIYRVDRMLATLRLAGAFRRLAGVVLGQFTKCEPGDGNYGTLTLDEVFEDYFGGLGVPVYRGAMIGHIPRKFTLPVGAEAEIDADARTLRILAPVVA</sequence>
<evidence type="ECO:0000313" key="10">
    <source>
        <dbReference type="Proteomes" id="UP001462640"/>
    </source>
</evidence>
<dbReference type="Pfam" id="PF02016">
    <property type="entry name" value="Peptidase_S66"/>
    <property type="match status" value="1"/>
</dbReference>
<evidence type="ECO:0000256" key="2">
    <source>
        <dbReference type="ARBA" id="ARBA00022645"/>
    </source>
</evidence>
<accession>A0ABV0GBA8</accession>
<comment type="similarity">
    <text evidence="1">Belongs to the peptidase S66 family.</text>
</comment>
<dbReference type="CDD" id="cd07025">
    <property type="entry name" value="Peptidase_S66"/>
    <property type="match status" value="1"/>
</dbReference>
<dbReference type="Proteomes" id="UP001462640">
    <property type="component" value="Unassembled WGS sequence"/>
</dbReference>
<protein>
    <submittedName>
        <fullName evidence="9">LD-carboxypeptidase</fullName>
    </submittedName>
</protein>
<dbReference type="InterPro" id="IPR027478">
    <property type="entry name" value="LdcA_N"/>
</dbReference>
<evidence type="ECO:0000259" key="8">
    <source>
        <dbReference type="Pfam" id="PF17676"/>
    </source>
</evidence>
<reference evidence="9 10" key="1">
    <citation type="submission" date="2024-05" db="EMBL/GenBank/DDBJ databases">
        <title>Roseateles sp. 2.12 16S ribosomal RNA gene Genome sequencing and assembly.</title>
        <authorList>
            <person name="Woo H."/>
        </authorList>
    </citation>
    <scope>NUCLEOTIDE SEQUENCE [LARGE SCALE GENOMIC DNA]</scope>
    <source>
        <strain evidence="9 10">2.12</strain>
    </source>
</reference>
<evidence type="ECO:0000256" key="1">
    <source>
        <dbReference type="ARBA" id="ARBA00010233"/>
    </source>
</evidence>
<dbReference type="PROSITE" id="PS51318">
    <property type="entry name" value="TAT"/>
    <property type="match status" value="1"/>
</dbReference>
<feature type="domain" description="LD-carboxypeptidase C-terminal" evidence="8">
    <location>
        <begin position="214"/>
        <end position="331"/>
    </location>
</feature>
<keyword evidence="2" id="KW-0121">Carboxypeptidase</keyword>
<feature type="region of interest" description="Disordered" evidence="6">
    <location>
        <begin position="20"/>
        <end position="41"/>
    </location>
</feature>
<dbReference type="InterPro" id="IPR029062">
    <property type="entry name" value="Class_I_gatase-like"/>
</dbReference>
<keyword evidence="3" id="KW-0645">Protease</keyword>
<evidence type="ECO:0000256" key="3">
    <source>
        <dbReference type="ARBA" id="ARBA00022670"/>
    </source>
</evidence>
<comment type="caution">
    <text evidence="9">The sequence shown here is derived from an EMBL/GenBank/DDBJ whole genome shotgun (WGS) entry which is preliminary data.</text>
</comment>
<dbReference type="InterPro" id="IPR006311">
    <property type="entry name" value="TAT_signal"/>
</dbReference>
<feature type="compositionally biased region" description="Low complexity" evidence="6">
    <location>
        <begin position="20"/>
        <end position="29"/>
    </location>
</feature>
<evidence type="ECO:0000313" key="9">
    <source>
        <dbReference type="EMBL" id="MEO3712338.1"/>
    </source>
</evidence>
<dbReference type="Pfam" id="PF17676">
    <property type="entry name" value="Peptidase_S66C"/>
    <property type="match status" value="1"/>
</dbReference>
<dbReference type="InterPro" id="IPR040921">
    <property type="entry name" value="Peptidase_S66C"/>
</dbReference>
<evidence type="ECO:0000256" key="6">
    <source>
        <dbReference type="SAM" id="MobiDB-lite"/>
    </source>
</evidence>
<feature type="domain" description="LD-carboxypeptidase N-terminal" evidence="7">
    <location>
        <begin position="44"/>
        <end position="160"/>
    </location>
</feature>
<dbReference type="PANTHER" id="PTHR30237:SF2">
    <property type="entry name" value="MUREIN TETRAPEPTIDE CARBOXYPEPTIDASE"/>
    <property type="match status" value="1"/>
</dbReference>
<dbReference type="PIRSF" id="PIRSF028757">
    <property type="entry name" value="LD-carboxypeptidase"/>
    <property type="match status" value="1"/>
</dbReference>
<dbReference type="EMBL" id="JBDPZC010000002">
    <property type="protein sequence ID" value="MEO3712338.1"/>
    <property type="molecule type" value="Genomic_DNA"/>
</dbReference>
<evidence type="ECO:0000256" key="5">
    <source>
        <dbReference type="ARBA" id="ARBA00022825"/>
    </source>
</evidence>
<keyword evidence="5" id="KW-0720">Serine protease</keyword>
<organism evidence="9 10">
    <name type="scientific">Roseateles flavus</name>
    <dbReference type="NCBI Taxonomy" id="3149041"/>
    <lineage>
        <taxon>Bacteria</taxon>
        <taxon>Pseudomonadati</taxon>
        <taxon>Pseudomonadota</taxon>
        <taxon>Betaproteobacteria</taxon>
        <taxon>Burkholderiales</taxon>
        <taxon>Sphaerotilaceae</taxon>
        <taxon>Roseateles</taxon>
    </lineage>
</organism>
<evidence type="ECO:0000256" key="4">
    <source>
        <dbReference type="ARBA" id="ARBA00022801"/>
    </source>
</evidence>
<gene>
    <name evidence="9" type="ORF">ABDJ40_06095</name>
</gene>
<dbReference type="InterPro" id="IPR003507">
    <property type="entry name" value="S66_fam"/>
</dbReference>
<evidence type="ECO:0000259" key="7">
    <source>
        <dbReference type="Pfam" id="PF02016"/>
    </source>
</evidence>
<proteinExistence type="inferred from homology"/>
<dbReference type="Gene3D" id="3.50.30.60">
    <property type="entry name" value="LD-carboxypeptidase A C-terminal domain-like"/>
    <property type="match status" value="1"/>
</dbReference>
<dbReference type="RefSeq" id="WP_347607538.1">
    <property type="nucleotide sequence ID" value="NZ_JBDPZC010000002.1"/>
</dbReference>